<dbReference type="Gene3D" id="3.30.2310.20">
    <property type="entry name" value="RelE-like"/>
    <property type="match status" value="1"/>
</dbReference>
<comment type="caution">
    <text evidence="1">The sequence shown here is derived from an EMBL/GenBank/DDBJ whole genome shotgun (WGS) entry which is preliminary data.</text>
</comment>
<keyword evidence="2" id="KW-1185">Reference proteome</keyword>
<reference evidence="1 2" key="1">
    <citation type="journal article" date="2018" name="Arch. Microbiol.">
        <title>New insights into the metabolic potential of the phototrophic purple bacterium Rhodopila globiformis DSM 161(T) from its draft genome sequence and evidence for a vanadium-dependent nitrogenase.</title>
        <authorList>
            <person name="Imhoff J.F."/>
            <person name="Rahn T."/>
            <person name="Kunzel S."/>
            <person name="Neulinger S.C."/>
        </authorList>
    </citation>
    <scope>NUCLEOTIDE SEQUENCE [LARGE SCALE GENOMIC DNA]</scope>
    <source>
        <strain evidence="1 2">DSM 161</strain>
    </source>
</reference>
<dbReference type="Proteomes" id="UP000239724">
    <property type="component" value="Unassembled WGS sequence"/>
</dbReference>
<dbReference type="InterPro" id="IPR035093">
    <property type="entry name" value="RelE/ParE_toxin_dom_sf"/>
</dbReference>
<proteinExistence type="predicted"/>
<protein>
    <recommendedName>
        <fullName evidence="3">Type II toxin-antitoxin system RelE/ParE family toxin</fullName>
    </recommendedName>
</protein>
<gene>
    <name evidence="1" type="ORF">CCS01_06040</name>
</gene>
<evidence type="ECO:0000313" key="2">
    <source>
        <dbReference type="Proteomes" id="UP000239724"/>
    </source>
</evidence>
<evidence type="ECO:0008006" key="3">
    <source>
        <dbReference type="Google" id="ProtNLM"/>
    </source>
</evidence>
<name>A0A2S6NL22_RHOGL</name>
<evidence type="ECO:0000313" key="1">
    <source>
        <dbReference type="EMBL" id="PPQ35948.1"/>
    </source>
</evidence>
<sequence length="117" mass="13654">MTQTHWSGWFRLVQREERTMKLEWTFTAESYLDQLSPEERAKVLHAVGRLPMAWDRLGETRLQRLEGDQNDLYSLRVGADLRVLVRRQEDVVTVIDVVRYSQLDGLRRLAAVKQAAG</sequence>
<dbReference type="AlphaFoldDB" id="A0A2S6NL22"/>
<organism evidence="1 2">
    <name type="scientific">Rhodopila globiformis</name>
    <name type="common">Rhodopseudomonas globiformis</name>
    <dbReference type="NCBI Taxonomy" id="1071"/>
    <lineage>
        <taxon>Bacteria</taxon>
        <taxon>Pseudomonadati</taxon>
        <taxon>Pseudomonadota</taxon>
        <taxon>Alphaproteobacteria</taxon>
        <taxon>Acetobacterales</taxon>
        <taxon>Acetobacteraceae</taxon>
        <taxon>Rhodopila</taxon>
    </lineage>
</organism>
<dbReference type="EMBL" id="NHRY01000064">
    <property type="protein sequence ID" value="PPQ35948.1"/>
    <property type="molecule type" value="Genomic_DNA"/>
</dbReference>
<accession>A0A2S6NL22</accession>
<dbReference type="SUPFAM" id="SSF143011">
    <property type="entry name" value="RelE-like"/>
    <property type="match status" value="1"/>
</dbReference>